<protein>
    <submittedName>
        <fullName evidence="3">Uncharacterized protein YjbJ (UPF0337 family)</fullName>
    </submittedName>
</protein>
<dbReference type="EMBL" id="PVTV01000018">
    <property type="protein sequence ID" value="PRY96330.1"/>
    <property type="molecule type" value="Genomic_DNA"/>
</dbReference>
<dbReference type="SUPFAM" id="SSF69047">
    <property type="entry name" value="Hypothetical protein YjbJ"/>
    <property type="match status" value="1"/>
</dbReference>
<comment type="similarity">
    <text evidence="1">Belongs to the UPF0337 (CsbD) family.</text>
</comment>
<reference evidence="3 4" key="1">
    <citation type="submission" date="2018-03" db="EMBL/GenBank/DDBJ databases">
        <title>Genomic Encyclopedia of Type Strains, Phase III (KMG-III): the genomes of soil and plant-associated and newly described type strains.</title>
        <authorList>
            <person name="Whitman W."/>
        </authorList>
    </citation>
    <scope>NUCLEOTIDE SEQUENCE [LARGE SCALE GENOMIC DNA]</scope>
    <source>
        <strain evidence="3 4">MWH-P2sevCIIIb</strain>
    </source>
</reference>
<evidence type="ECO:0000313" key="3">
    <source>
        <dbReference type="EMBL" id="PRY96330.1"/>
    </source>
</evidence>
<dbReference type="InterPro" id="IPR036629">
    <property type="entry name" value="YjbJ_sf"/>
</dbReference>
<dbReference type="AlphaFoldDB" id="A0A2T0XBK3"/>
<keyword evidence="4" id="KW-1185">Reference proteome</keyword>
<sequence length="75" mass="8394">MKHSESVIPSGNEIAGIWKQQVGAAKILWGKLTDDEILRTQGQTQKLVGIIQERYAISREIADQQVADFMAKIKL</sequence>
<dbReference type="RefSeq" id="WP_106228765.1">
    <property type="nucleotide sequence ID" value="NZ_PVTV01000018.1"/>
</dbReference>
<comment type="caution">
    <text evidence="3">The sequence shown here is derived from an EMBL/GenBank/DDBJ whole genome shotgun (WGS) entry which is preliminary data.</text>
</comment>
<proteinExistence type="inferred from homology"/>
<dbReference type="InterPro" id="IPR008462">
    <property type="entry name" value="CsbD"/>
</dbReference>
<organism evidence="3 4">
    <name type="scientific">Jezberella montanilacus</name>
    <dbReference type="NCBI Taxonomy" id="323426"/>
    <lineage>
        <taxon>Bacteria</taxon>
        <taxon>Pseudomonadati</taxon>
        <taxon>Pseudomonadota</taxon>
        <taxon>Betaproteobacteria</taxon>
        <taxon>Burkholderiales</taxon>
        <taxon>Alcaligenaceae</taxon>
        <taxon>Jezberella</taxon>
    </lineage>
</organism>
<evidence type="ECO:0000313" key="4">
    <source>
        <dbReference type="Proteomes" id="UP000238308"/>
    </source>
</evidence>
<dbReference type="Gene3D" id="1.10.1470.10">
    <property type="entry name" value="YjbJ"/>
    <property type="match status" value="1"/>
</dbReference>
<dbReference type="PIRSF" id="PIRSF039008">
    <property type="entry name" value="YjbJ"/>
    <property type="match status" value="1"/>
</dbReference>
<name>A0A2T0XBK3_9BURK</name>
<dbReference type="Pfam" id="PF05532">
    <property type="entry name" value="CsbD"/>
    <property type="match status" value="1"/>
</dbReference>
<accession>A0A2T0XBK3</accession>
<gene>
    <name evidence="3" type="ORF">BCM14_2952</name>
</gene>
<dbReference type="Proteomes" id="UP000238308">
    <property type="component" value="Unassembled WGS sequence"/>
</dbReference>
<feature type="domain" description="CsbD-like" evidence="2">
    <location>
        <begin position="12"/>
        <end position="60"/>
    </location>
</feature>
<dbReference type="InterPro" id="IPR026042">
    <property type="entry name" value="YjbJ"/>
</dbReference>
<evidence type="ECO:0000256" key="1">
    <source>
        <dbReference type="ARBA" id="ARBA00009129"/>
    </source>
</evidence>
<evidence type="ECO:0000259" key="2">
    <source>
        <dbReference type="Pfam" id="PF05532"/>
    </source>
</evidence>
<dbReference type="OrthoDB" id="9796058at2"/>